<dbReference type="EMBL" id="JAUSUY010000016">
    <property type="protein sequence ID" value="MDT3427993.1"/>
    <property type="molecule type" value="Genomic_DNA"/>
</dbReference>
<name>A0ABU3HAY8_9BACL</name>
<dbReference type="Proteomes" id="UP001248709">
    <property type="component" value="Unassembled WGS sequence"/>
</dbReference>
<accession>A0ABU3HAY8</accession>
<comment type="caution">
    <text evidence="1">The sequence shown here is derived from an EMBL/GenBank/DDBJ whole genome shotgun (WGS) entry which is preliminary data.</text>
</comment>
<protein>
    <recommendedName>
        <fullName evidence="3">GNAT family N-acetyltransferase</fullName>
    </recommendedName>
</protein>
<evidence type="ECO:0008006" key="3">
    <source>
        <dbReference type="Google" id="ProtNLM"/>
    </source>
</evidence>
<keyword evidence="2" id="KW-1185">Reference proteome</keyword>
<reference evidence="1 2" key="1">
    <citation type="submission" date="2023-07" db="EMBL/GenBank/DDBJ databases">
        <title>Genomic Encyclopedia of Type Strains, Phase IV (KMG-IV): sequencing the most valuable type-strain genomes for metagenomic binning, comparative biology and taxonomic classification.</title>
        <authorList>
            <person name="Goeker M."/>
        </authorList>
    </citation>
    <scope>NUCLEOTIDE SEQUENCE [LARGE SCALE GENOMIC DNA]</scope>
    <source>
        <strain evidence="1 2">T98</strain>
    </source>
</reference>
<gene>
    <name evidence="1" type="ORF">J2Z22_003583</name>
</gene>
<proteinExistence type="predicted"/>
<sequence length="251" mass="29267">MKIRPYVSGDLEGVERLFIEREVLLDRELFLWKKKAPSIFSWVGEKNEAIVAHYSIIEMPLIQDIRTGFAVDAIFTKHASQIPDIAMMLSHALQEVQLAGLDLIVGIPNQRMSPVKRMLGWTPMPVYYWNISKGRERISKPFVCCETAFSDYERWRYKECPRQYTQQRDCGIVLSGEREYAGTPYLMRYDCSNWNDIEQTYAFSYLHTNLSGNLPVVQPLYMLLTEKREQASLIWPDIWPLETLEGVTLGW</sequence>
<organism evidence="1 2">
    <name type="scientific">Paenibacillus forsythiae</name>
    <dbReference type="NCBI Taxonomy" id="365616"/>
    <lineage>
        <taxon>Bacteria</taxon>
        <taxon>Bacillati</taxon>
        <taxon>Bacillota</taxon>
        <taxon>Bacilli</taxon>
        <taxon>Bacillales</taxon>
        <taxon>Paenibacillaceae</taxon>
        <taxon>Paenibacillus</taxon>
    </lineage>
</organism>
<evidence type="ECO:0000313" key="2">
    <source>
        <dbReference type="Proteomes" id="UP001248709"/>
    </source>
</evidence>
<evidence type="ECO:0000313" key="1">
    <source>
        <dbReference type="EMBL" id="MDT3427993.1"/>
    </source>
</evidence>
<dbReference type="RefSeq" id="WP_025701314.1">
    <property type="nucleotide sequence ID" value="NZ_JAUSUY010000016.1"/>
</dbReference>